<accession>A0A1I4CNP7</accession>
<organism evidence="5 6">
    <name type="scientific">Shimia haliotis</name>
    <dbReference type="NCBI Taxonomy" id="1280847"/>
    <lineage>
        <taxon>Bacteria</taxon>
        <taxon>Pseudomonadati</taxon>
        <taxon>Pseudomonadota</taxon>
        <taxon>Alphaproteobacteria</taxon>
        <taxon>Rhodobacterales</taxon>
        <taxon>Roseobacteraceae</taxon>
    </lineage>
</organism>
<dbReference type="InterPro" id="IPR000160">
    <property type="entry name" value="GGDEF_dom"/>
</dbReference>
<dbReference type="SMART" id="SM00267">
    <property type="entry name" value="GGDEF"/>
    <property type="match status" value="1"/>
</dbReference>
<evidence type="ECO:0000256" key="2">
    <source>
        <dbReference type="ARBA" id="ARBA00034247"/>
    </source>
</evidence>
<dbReference type="RefSeq" id="WP_170846695.1">
    <property type="nucleotide sequence ID" value="NZ_FOSZ01000002.1"/>
</dbReference>
<dbReference type="InterPro" id="IPR029787">
    <property type="entry name" value="Nucleotide_cyclase"/>
</dbReference>
<reference evidence="6" key="1">
    <citation type="submission" date="2016-10" db="EMBL/GenBank/DDBJ databases">
        <authorList>
            <person name="Varghese N."/>
            <person name="Submissions S."/>
        </authorList>
    </citation>
    <scope>NUCLEOTIDE SEQUENCE [LARGE SCALE GENOMIC DNA]</scope>
    <source>
        <strain evidence="6">DSM 28453</strain>
    </source>
</reference>
<evidence type="ECO:0000259" key="4">
    <source>
        <dbReference type="PROSITE" id="PS50887"/>
    </source>
</evidence>
<dbReference type="CDD" id="cd01949">
    <property type="entry name" value="GGDEF"/>
    <property type="match status" value="1"/>
</dbReference>
<keyword evidence="3" id="KW-1133">Transmembrane helix</keyword>
<keyword evidence="6" id="KW-1185">Reference proteome</keyword>
<dbReference type="AlphaFoldDB" id="A0A1I4CNP7"/>
<dbReference type="PANTHER" id="PTHR45138">
    <property type="entry name" value="REGULATORY COMPONENTS OF SENSORY TRANSDUCTION SYSTEM"/>
    <property type="match status" value="1"/>
</dbReference>
<feature type="transmembrane region" description="Helical" evidence="3">
    <location>
        <begin position="12"/>
        <end position="30"/>
    </location>
</feature>
<dbReference type="InterPro" id="IPR043128">
    <property type="entry name" value="Rev_trsase/Diguanyl_cyclase"/>
</dbReference>
<proteinExistence type="predicted"/>
<evidence type="ECO:0000313" key="6">
    <source>
        <dbReference type="Proteomes" id="UP000198851"/>
    </source>
</evidence>
<protein>
    <recommendedName>
        <fullName evidence="1">diguanylate cyclase</fullName>
        <ecNumber evidence="1">2.7.7.65</ecNumber>
    </recommendedName>
</protein>
<dbReference type="Proteomes" id="UP000198851">
    <property type="component" value="Unassembled WGS sequence"/>
</dbReference>
<dbReference type="PANTHER" id="PTHR45138:SF9">
    <property type="entry name" value="DIGUANYLATE CYCLASE DGCM-RELATED"/>
    <property type="match status" value="1"/>
</dbReference>
<dbReference type="PROSITE" id="PS50887">
    <property type="entry name" value="GGDEF"/>
    <property type="match status" value="1"/>
</dbReference>
<gene>
    <name evidence="5" type="ORF">SAMN04488036_102346</name>
</gene>
<dbReference type="EC" id="2.7.7.65" evidence="1"/>
<dbReference type="GO" id="GO:0052621">
    <property type="term" value="F:diguanylate cyclase activity"/>
    <property type="evidence" value="ECO:0007669"/>
    <property type="project" value="UniProtKB-EC"/>
</dbReference>
<dbReference type="Pfam" id="PF00990">
    <property type="entry name" value="GGDEF"/>
    <property type="match status" value="1"/>
</dbReference>
<dbReference type="STRING" id="1280847.SAMN04488036_102346"/>
<dbReference type="Gene3D" id="3.30.70.270">
    <property type="match status" value="1"/>
</dbReference>
<dbReference type="EMBL" id="FOSZ01000002">
    <property type="protein sequence ID" value="SFK81897.1"/>
    <property type="molecule type" value="Genomic_DNA"/>
</dbReference>
<keyword evidence="3" id="KW-0472">Membrane</keyword>
<evidence type="ECO:0000256" key="1">
    <source>
        <dbReference type="ARBA" id="ARBA00012528"/>
    </source>
</evidence>
<evidence type="ECO:0000313" key="5">
    <source>
        <dbReference type="EMBL" id="SFK81897.1"/>
    </source>
</evidence>
<keyword evidence="3" id="KW-0812">Transmembrane</keyword>
<dbReference type="SUPFAM" id="SSF55073">
    <property type="entry name" value="Nucleotide cyclase"/>
    <property type="match status" value="1"/>
</dbReference>
<sequence>MQASTKEIVAKVAAVTIFVNGCVVFVASFLTEREEWAADLPIVILLATALTVGVSWSLARQVKKSHALTQELQRVLNRDRLTNVASRDLFFSEVERRSNMQGVILMVDLDRFKAINDKHGHQIGDQVIRDVAVQLSGNIRGEDLICRFGGAQFLIFLNRQDETTGASIGERLRGVIEKRLTPIGKGETVNVTVSLGAARMDNAGELDQAIGLAGDALLSAKEGGRNRLVVSWRDVETESFSDAA</sequence>
<feature type="domain" description="GGDEF" evidence="4">
    <location>
        <begin position="100"/>
        <end position="233"/>
    </location>
</feature>
<feature type="transmembrane region" description="Helical" evidence="3">
    <location>
        <begin position="36"/>
        <end position="59"/>
    </location>
</feature>
<dbReference type="NCBIfam" id="TIGR00254">
    <property type="entry name" value="GGDEF"/>
    <property type="match status" value="1"/>
</dbReference>
<dbReference type="InterPro" id="IPR050469">
    <property type="entry name" value="Diguanylate_Cyclase"/>
</dbReference>
<comment type="catalytic activity">
    <reaction evidence="2">
        <text>2 GTP = 3',3'-c-di-GMP + 2 diphosphate</text>
        <dbReference type="Rhea" id="RHEA:24898"/>
        <dbReference type="ChEBI" id="CHEBI:33019"/>
        <dbReference type="ChEBI" id="CHEBI:37565"/>
        <dbReference type="ChEBI" id="CHEBI:58805"/>
        <dbReference type="EC" id="2.7.7.65"/>
    </reaction>
</comment>
<evidence type="ECO:0000256" key="3">
    <source>
        <dbReference type="SAM" id="Phobius"/>
    </source>
</evidence>
<name>A0A1I4CNP7_9RHOB</name>